<dbReference type="AlphaFoldDB" id="A0AAP0BBE1"/>
<evidence type="ECO:0000256" key="2">
    <source>
        <dbReference type="ARBA" id="ARBA00023157"/>
    </source>
</evidence>
<dbReference type="PROSITE" id="PS00531">
    <property type="entry name" value="RNASE_T2_2"/>
    <property type="match status" value="1"/>
</dbReference>
<protein>
    <submittedName>
        <fullName evidence="6">Ribonuclease 1</fullName>
    </submittedName>
</protein>
<comment type="caution">
    <text evidence="6">The sequence shown here is derived from an EMBL/GenBank/DDBJ whole genome shotgun (WGS) entry which is preliminary data.</text>
</comment>
<feature type="active site" evidence="3">
    <location>
        <position position="113"/>
    </location>
</feature>
<sequence>MKTAALFFVLALPFHSSVTQVCGFDFFYLVLQWPGSFCDTEQKCCYPNSGKPDAEFLIHGLWPNNNDGSYPSNCDPDNSFASSQISDLISNMEANWPSLACPSSNNYSFWAHEWNKHGTCADSIFNEHDYFEAALNLKDKVDILQILSSSGIEPNDNSYSLSSIEEAIQTGFGFSSVIDCNKDASGSIQLYQVQLCVDKTGTSFIACPDSSSGSGRCSSEVKFPSF</sequence>
<dbReference type="GO" id="GO:0033897">
    <property type="term" value="F:ribonuclease T2 activity"/>
    <property type="evidence" value="ECO:0007669"/>
    <property type="project" value="InterPro"/>
</dbReference>
<evidence type="ECO:0000256" key="5">
    <source>
        <dbReference type="SAM" id="SignalP"/>
    </source>
</evidence>
<evidence type="ECO:0000256" key="3">
    <source>
        <dbReference type="PIRSR" id="PIRSR633697-1"/>
    </source>
</evidence>
<dbReference type="InterPro" id="IPR001568">
    <property type="entry name" value="RNase_T2-like"/>
</dbReference>
<dbReference type="PANTHER" id="PTHR11240">
    <property type="entry name" value="RIBONUCLEASE T2"/>
    <property type="match status" value="1"/>
</dbReference>
<dbReference type="CDD" id="cd01061">
    <property type="entry name" value="RNase_T2_euk"/>
    <property type="match status" value="1"/>
</dbReference>
<dbReference type="InterPro" id="IPR018188">
    <property type="entry name" value="RNase_T2_His_AS_1"/>
</dbReference>
<feature type="active site" evidence="3">
    <location>
        <position position="117"/>
    </location>
</feature>
<accession>A0AAP0BBE1</accession>
<proteinExistence type="inferred from homology"/>
<keyword evidence="5" id="KW-0732">Signal</keyword>
<dbReference type="Pfam" id="PF00445">
    <property type="entry name" value="Ribonuclease_T2"/>
    <property type="match status" value="1"/>
</dbReference>
<dbReference type="GO" id="GO:0006401">
    <property type="term" value="P:RNA catabolic process"/>
    <property type="evidence" value="ECO:0007669"/>
    <property type="project" value="TreeGrafter"/>
</dbReference>
<dbReference type="Gene3D" id="3.90.730.10">
    <property type="entry name" value="Ribonuclease T2-like"/>
    <property type="match status" value="1"/>
</dbReference>
<evidence type="ECO:0000256" key="1">
    <source>
        <dbReference type="ARBA" id="ARBA00007469"/>
    </source>
</evidence>
<dbReference type="PANTHER" id="PTHR11240:SF72">
    <property type="entry name" value="RIBONUCLEASE 1"/>
    <property type="match status" value="1"/>
</dbReference>
<feature type="active site" evidence="3">
    <location>
        <position position="59"/>
    </location>
</feature>
<dbReference type="GO" id="GO:0005576">
    <property type="term" value="C:extracellular region"/>
    <property type="evidence" value="ECO:0007669"/>
    <property type="project" value="TreeGrafter"/>
</dbReference>
<name>A0AAP0BBE1_9ASPA</name>
<dbReference type="InterPro" id="IPR033697">
    <property type="entry name" value="Ribonuclease_T2_eukaryotic"/>
</dbReference>
<dbReference type="GO" id="GO:0003723">
    <property type="term" value="F:RNA binding"/>
    <property type="evidence" value="ECO:0007669"/>
    <property type="project" value="InterPro"/>
</dbReference>
<dbReference type="InterPro" id="IPR036430">
    <property type="entry name" value="RNase_T2-like_sf"/>
</dbReference>
<evidence type="ECO:0000313" key="6">
    <source>
        <dbReference type="EMBL" id="KAK8934753.1"/>
    </source>
</evidence>
<keyword evidence="7" id="KW-1185">Reference proteome</keyword>
<evidence type="ECO:0000313" key="7">
    <source>
        <dbReference type="Proteomes" id="UP001418222"/>
    </source>
</evidence>
<feature type="chain" id="PRO_5042918163" evidence="5">
    <location>
        <begin position="20"/>
        <end position="226"/>
    </location>
</feature>
<reference evidence="6 7" key="1">
    <citation type="journal article" date="2022" name="Nat. Plants">
        <title>Genomes of leafy and leafless Platanthera orchids illuminate the evolution of mycoheterotrophy.</title>
        <authorList>
            <person name="Li M.H."/>
            <person name="Liu K.W."/>
            <person name="Li Z."/>
            <person name="Lu H.C."/>
            <person name="Ye Q.L."/>
            <person name="Zhang D."/>
            <person name="Wang J.Y."/>
            <person name="Li Y.F."/>
            <person name="Zhong Z.M."/>
            <person name="Liu X."/>
            <person name="Yu X."/>
            <person name="Liu D.K."/>
            <person name="Tu X.D."/>
            <person name="Liu B."/>
            <person name="Hao Y."/>
            <person name="Liao X.Y."/>
            <person name="Jiang Y.T."/>
            <person name="Sun W.H."/>
            <person name="Chen J."/>
            <person name="Chen Y.Q."/>
            <person name="Ai Y."/>
            <person name="Zhai J.W."/>
            <person name="Wu S.S."/>
            <person name="Zhou Z."/>
            <person name="Hsiao Y.Y."/>
            <person name="Wu W.L."/>
            <person name="Chen Y.Y."/>
            <person name="Lin Y.F."/>
            <person name="Hsu J.L."/>
            <person name="Li C.Y."/>
            <person name="Wang Z.W."/>
            <person name="Zhao X."/>
            <person name="Zhong W.Y."/>
            <person name="Ma X.K."/>
            <person name="Ma L."/>
            <person name="Huang J."/>
            <person name="Chen G.Z."/>
            <person name="Huang M.Z."/>
            <person name="Huang L."/>
            <person name="Peng D.H."/>
            <person name="Luo Y.B."/>
            <person name="Zou S.Q."/>
            <person name="Chen S.P."/>
            <person name="Lan S."/>
            <person name="Tsai W.C."/>
            <person name="Van de Peer Y."/>
            <person name="Liu Z.J."/>
        </authorList>
    </citation>
    <scope>NUCLEOTIDE SEQUENCE [LARGE SCALE GENOMIC DNA]</scope>
    <source>
        <strain evidence="6">Lor287</strain>
    </source>
</reference>
<organism evidence="6 7">
    <name type="scientific">Platanthera zijinensis</name>
    <dbReference type="NCBI Taxonomy" id="2320716"/>
    <lineage>
        <taxon>Eukaryota</taxon>
        <taxon>Viridiplantae</taxon>
        <taxon>Streptophyta</taxon>
        <taxon>Embryophyta</taxon>
        <taxon>Tracheophyta</taxon>
        <taxon>Spermatophyta</taxon>
        <taxon>Magnoliopsida</taxon>
        <taxon>Liliopsida</taxon>
        <taxon>Asparagales</taxon>
        <taxon>Orchidaceae</taxon>
        <taxon>Orchidoideae</taxon>
        <taxon>Orchideae</taxon>
        <taxon>Orchidinae</taxon>
        <taxon>Platanthera</taxon>
    </lineage>
</organism>
<dbReference type="Proteomes" id="UP001418222">
    <property type="component" value="Unassembled WGS sequence"/>
</dbReference>
<dbReference type="PROSITE" id="PS00530">
    <property type="entry name" value="RNASE_T2_1"/>
    <property type="match status" value="1"/>
</dbReference>
<gene>
    <name evidence="6" type="primary">RNS1</name>
    <name evidence="6" type="ORF">KSP39_PZI015121</name>
</gene>
<dbReference type="InterPro" id="IPR033130">
    <property type="entry name" value="RNase_T2_His_AS_2"/>
</dbReference>
<dbReference type="SUPFAM" id="SSF55895">
    <property type="entry name" value="Ribonuclease Rh-like"/>
    <property type="match status" value="1"/>
</dbReference>
<comment type="similarity">
    <text evidence="1 4">Belongs to the RNase T2 family.</text>
</comment>
<keyword evidence="2" id="KW-1015">Disulfide bond</keyword>
<dbReference type="EMBL" id="JBBWWQ010000012">
    <property type="protein sequence ID" value="KAK8934753.1"/>
    <property type="molecule type" value="Genomic_DNA"/>
</dbReference>
<feature type="signal peptide" evidence="5">
    <location>
        <begin position="1"/>
        <end position="19"/>
    </location>
</feature>
<evidence type="ECO:0000256" key="4">
    <source>
        <dbReference type="RuleBase" id="RU004328"/>
    </source>
</evidence>